<dbReference type="EMBL" id="SIXI01000004">
    <property type="protein sequence ID" value="TBO30484.1"/>
    <property type="molecule type" value="Genomic_DNA"/>
</dbReference>
<keyword evidence="1 3" id="KW-0808">Transferase</keyword>
<dbReference type="GO" id="GO:0006096">
    <property type="term" value="P:glycolytic process"/>
    <property type="evidence" value="ECO:0007669"/>
    <property type="project" value="UniProtKB-UniRule"/>
</dbReference>
<dbReference type="GO" id="GO:0004340">
    <property type="term" value="F:glucokinase activity"/>
    <property type="evidence" value="ECO:0007669"/>
    <property type="project" value="UniProtKB-UniRule"/>
</dbReference>
<evidence type="ECO:0000256" key="4">
    <source>
        <dbReference type="RuleBase" id="RU004046"/>
    </source>
</evidence>
<dbReference type="AlphaFoldDB" id="A0A4Q9H3Z3"/>
<gene>
    <name evidence="3 5" type="primary">glk</name>
    <name evidence="5" type="ORF">EYS42_11865</name>
</gene>
<dbReference type="InterPro" id="IPR050201">
    <property type="entry name" value="Bacterial_glucokinase"/>
</dbReference>
<keyword evidence="2 3" id="KW-0418">Kinase</keyword>
<dbReference type="Gene3D" id="3.30.420.40">
    <property type="match status" value="1"/>
</dbReference>
<dbReference type="PANTHER" id="PTHR47690">
    <property type="entry name" value="GLUCOKINASE"/>
    <property type="match status" value="1"/>
</dbReference>
<dbReference type="GO" id="GO:0005829">
    <property type="term" value="C:cytosol"/>
    <property type="evidence" value="ECO:0007669"/>
    <property type="project" value="TreeGrafter"/>
</dbReference>
<dbReference type="HAMAP" id="MF_00524">
    <property type="entry name" value="Glucokinase"/>
    <property type="match status" value="1"/>
</dbReference>
<keyword evidence="3" id="KW-0963">Cytoplasm</keyword>
<name>A0A4Q9H3Z3_9BURK</name>
<dbReference type="GO" id="GO:0005524">
    <property type="term" value="F:ATP binding"/>
    <property type="evidence" value="ECO:0007669"/>
    <property type="project" value="UniProtKB-UniRule"/>
</dbReference>
<dbReference type="CDD" id="cd24008">
    <property type="entry name" value="ASKHA_NBD_GLK"/>
    <property type="match status" value="1"/>
</dbReference>
<evidence type="ECO:0000313" key="5">
    <source>
        <dbReference type="EMBL" id="TBO30484.1"/>
    </source>
</evidence>
<evidence type="ECO:0000256" key="3">
    <source>
        <dbReference type="HAMAP-Rule" id="MF_00524"/>
    </source>
</evidence>
<comment type="similarity">
    <text evidence="3 4">Belongs to the bacterial glucokinase family.</text>
</comment>
<dbReference type="GO" id="GO:0005536">
    <property type="term" value="F:D-glucose binding"/>
    <property type="evidence" value="ECO:0007669"/>
    <property type="project" value="InterPro"/>
</dbReference>
<comment type="caution">
    <text evidence="5">The sequence shown here is derived from an EMBL/GenBank/DDBJ whole genome shotgun (WGS) entry which is preliminary data.</text>
</comment>
<dbReference type="PANTHER" id="PTHR47690:SF1">
    <property type="entry name" value="GLUCOKINASE"/>
    <property type="match status" value="1"/>
</dbReference>
<dbReference type="Gene3D" id="3.40.367.20">
    <property type="match status" value="1"/>
</dbReference>
<comment type="subcellular location">
    <subcellularLocation>
        <location evidence="3">Cytoplasm</location>
    </subcellularLocation>
</comment>
<reference evidence="5 6" key="1">
    <citation type="submission" date="2019-02" db="EMBL/GenBank/DDBJ databases">
        <title>Aquabacterium sp. strain KMB7.</title>
        <authorList>
            <person name="Chen W.-M."/>
        </authorList>
    </citation>
    <scope>NUCLEOTIDE SEQUENCE [LARGE SCALE GENOMIC DNA]</scope>
    <source>
        <strain evidence="5 6">KMB7</strain>
    </source>
</reference>
<keyword evidence="3" id="KW-0547">Nucleotide-binding</keyword>
<accession>A0A4Q9H3Z3</accession>
<keyword evidence="3" id="KW-0067">ATP-binding</keyword>
<sequence>MDTRARIGADTRVLADVGGTNARFAWQAGPGAELQDVLTLPCAEHDSLESALRAWLQRTGRPLPQRVGVGIANPVHGDHIQMTNHHWSFSIEGMRCSLGVHELVVINDFTALALAIPLLLPHERRVVSMGPQQGAPGKAIGVLGAGTGLGMGGLLPLTVNGQLHWAPIEGEGGHISLAPETEQEIWVLKALQRRFNGRVSAERVLSGPGLIHLLDALEQVTGDHARLPERTAAAISQHGMTGDCKVSEQVLQMFCGLLGSAAGDLALLLGARGGIYIGGGIVPRLGPWFDHSDFRRRFEDKGRLSHLVREVPVFLIDAEVSPALRGVGQALR</sequence>
<dbReference type="InterPro" id="IPR043129">
    <property type="entry name" value="ATPase_NBD"/>
</dbReference>
<dbReference type="OrthoDB" id="257751at2"/>
<comment type="catalytic activity">
    <reaction evidence="3">
        <text>D-glucose + ATP = D-glucose 6-phosphate + ADP + H(+)</text>
        <dbReference type="Rhea" id="RHEA:17825"/>
        <dbReference type="ChEBI" id="CHEBI:4167"/>
        <dbReference type="ChEBI" id="CHEBI:15378"/>
        <dbReference type="ChEBI" id="CHEBI:30616"/>
        <dbReference type="ChEBI" id="CHEBI:61548"/>
        <dbReference type="ChEBI" id="CHEBI:456216"/>
        <dbReference type="EC" id="2.7.1.2"/>
    </reaction>
</comment>
<dbReference type="Pfam" id="PF02685">
    <property type="entry name" value="Glucokinase"/>
    <property type="match status" value="1"/>
</dbReference>
<keyword evidence="3" id="KW-0324">Glycolysis</keyword>
<dbReference type="EC" id="2.7.1.2" evidence="3"/>
<feature type="binding site" evidence="3">
    <location>
        <begin position="15"/>
        <end position="20"/>
    </location>
    <ligand>
        <name>ATP</name>
        <dbReference type="ChEBI" id="CHEBI:30616"/>
    </ligand>
</feature>
<keyword evidence="6" id="KW-1185">Reference proteome</keyword>
<evidence type="ECO:0000256" key="2">
    <source>
        <dbReference type="ARBA" id="ARBA00022777"/>
    </source>
</evidence>
<dbReference type="InterPro" id="IPR003836">
    <property type="entry name" value="Glucokinase"/>
</dbReference>
<dbReference type="NCBIfam" id="TIGR00749">
    <property type="entry name" value="glk"/>
    <property type="match status" value="1"/>
</dbReference>
<proteinExistence type="inferred from homology"/>
<protein>
    <recommendedName>
        <fullName evidence="3">Glucokinase</fullName>
        <ecNumber evidence="3">2.7.1.2</ecNumber>
    </recommendedName>
    <alternativeName>
        <fullName evidence="3">Glucose kinase</fullName>
    </alternativeName>
</protein>
<organism evidence="5 6">
    <name type="scientific">Aquabacterium lacunae</name>
    <dbReference type="NCBI Taxonomy" id="2528630"/>
    <lineage>
        <taxon>Bacteria</taxon>
        <taxon>Pseudomonadati</taxon>
        <taxon>Pseudomonadota</taxon>
        <taxon>Betaproteobacteria</taxon>
        <taxon>Burkholderiales</taxon>
        <taxon>Aquabacterium</taxon>
    </lineage>
</organism>
<dbReference type="Proteomes" id="UP000292120">
    <property type="component" value="Unassembled WGS sequence"/>
</dbReference>
<dbReference type="SUPFAM" id="SSF53067">
    <property type="entry name" value="Actin-like ATPase domain"/>
    <property type="match status" value="1"/>
</dbReference>
<evidence type="ECO:0000313" key="6">
    <source>
        <dbReference type="Proteomes" id="UP000292120"/>
    </source>
</evidence>
<evidence type="ECO:0000256" key="1">
    <source>
        <dbReference type="ARBA" id="ARBA00022679"/>
    </source>
</evidence>